<accession>A0A814SQI2</accession>
<name>A0A814SQI2_9BILA</name>
<evidence type="ECO:0000313" key="1">
    <source>
        <dbReference type="EMBL" id="CAF1149606.1"/>
    </source>
</evidence>
<comment type="caution">
    <text evidence="1">The sequence shown here is derived from an EMBL/GenBank/DDBJ whole genome shotgun (WGS) entry which is preliminary data.</text>
</comment>
<gene>
    <name evidence="1" type="ORF">RFH988_LOCUS21837</name>
</gene>
<dbReference type="EMBL" id="CAJNOO010001417">
    <property type="protein sequence ID" value="CAF1149606.1"/>
    <property type="molecule type" value="Genomic_DNA"/>
</dbReference>
<reference evidence="1" key="1">
    <citation type="submission" date="2021-02" db="EMBL/GenBank/DDBJ databases">
        <authorList>
            <person name="Nowell W R."/>
        </authorList>
    </citation>
    <scope>NUCLEOTIDE SEQUENCE</scope>
</reference>
<proteinExistence type="predicted"/>
<dbReference type="Pfam" id="PF10142">
    <property type="entry name" value="PhoPQ_related"/>
    <property type="match status" value="1"/>
</dbReference>
<sequence>MIDPYSYFDRYSKTKIFQLQAASNEFFLLNNEDFFWNDLQVATGESYLRRIPNTGHRITGYEESLLSFYLSVADRVPLPSMKWTRTVNGTHGIIHAVIDFSAGRLKPANVTAYQARTRDTLKRDFRRAKLDQTYGNVVFNPIIWTNTAVQFEEQIGSTISYSLIVSIPTDGYWIAALLQASFSEREGTTLTLTTETLILPNTYPVKEYYDQECYGRLV</sequence>
<dbReference type="InterPro" id="IPR009199">
    <property type="entry name" value="PhoPQ-act_pathogen-rel_PqaA"/>
</dbReference>
<organism evidence="1 2">
    <name type="scientific">Rotaria sordida</name>
    <dbReference type="NCBI Taxonomy" id="392033"/>
    <lineage>
        <taxon>Eukaryota</taxon>
        <taxon>Metazoa</taxon>
        <taxon>Spiralia</taxon>
        <taxon>Gnathifera</taxon>
        <taxon>Rotifera</taxon>
        <taxon>Eurotatoria</taxon>
        <taxon>Bdelloidea</taxon>
        <taxon>Philodinida</taxon>
        <taxon>Philodinidae</taxon>
        <taxon>Rotaria</taxon>
    </lineage>
</organism>
<evidence type="ECO:0000313" key="2">
    <source>
        <dbReference type="Proteomes" id="UP000663882"/>
    </source>
</evidence>
<dbReference type="Proteomes" id="UP000663882">
    <property type="component" value="Unassembled WGS sequence"/>
</dbReference>
<dbReference type="PANTHER" id="PTHR31497">
    <property type="entry name" value="AUTOCRINE PROLIFERATION REPRESSOR PROTEIN A"/>
    <property type="match status" value="1"/>
</dbReference>
<dbReference type="AlphaFoldDB" id="A0A814SQI2"/>
<protein>
    <submittedName>
        <fullName evidence="1">Uncharacterized protein</fullName>
    </submittedName>
</protein>
<dbReference type="OrthoDB" id="2020799at2759"/>
<dbReference type="PANTHER" id="PTHR31497:SF0">
    <property type="entry name" value="AUTOCRINE PROLIFERATION REPRESSOR PROTEIN A"/>
    <property type="match status" value="1"/>
</dbReference>